<keyword evidence="3" id="KW-1185">Reference proteome</keyword>
<keyword evidence="1" id="KW-0472">Membrane</keyword>
<keyword evidence="1" id="KW-1133">Transmembrane helix</keyword>
<dbReference type="InterPro" id="IPR014617">
    <property type="entry name" value="YphA_Bacsu"/>
</dbReference>
<reference evidence="2 3" key="1">
    <citation type="submission" date="2018-06" db="EMBL/GenBank/DDBJ databases">
        <title>Paenibacillus montanisoli sp. nov., isolated from mountain area soil.</title>
        <authorList>
            <person name="Wu M."/>
        </authorList>
    </citation>
    <scope>NUCLEOTIDE SEQUENCE [LARGE SCALE GENOMIC DNA]</scope>
    <source>
        <strain evidence="2 3">RA17</strain>
    </source>
</reference>
<dbReference type="AlphaFoldDB" id="A0A328U8K1"/>
<feature type="transmembrane region" description="Helical" evidence="1">
    <location>
        <begin position="6"/>
        <end position="22"/>
    </location>
</feature>
<accession>A0A328U8K1</accession>
<proteinExistence type="predicted"/>
<dbReference type="RefSeq" id="WP_112882626.1">
    <property type="nucleotide sequence ID" value="NZ_QLUW01000002.1"/>
</dbReference>
<dbReference type="Pfam" id="PF24124">
    <property type="entry name" value="YphA"/>
    <property type="match status" value="1"/>
</dbReference>
<feature type="transmembrane region" description="Helical" evidence="1">
    <location>
        <begin position="58"/>
        <end position="76"/>
    </location>
</feature>
<organism evidence="2 3">
    <name type="scientific">Paenibacillus montanisoli</name>
    <dbReference type="NCBI Taxonomy" id="2081970"/>
    <lineage>
        <taxon>Bacteria</taxon>
        <taxon>Bacillati</taxon>
        <taxon>Bacillota</taxon>
        <taxon>Bacilli</taxon>
        <taxon>Bacillales</taxon>
        <taxon>Paenibacillaceae</taxon>
        <taxon>Paenibacillus</taxon>
    </lineage>
</organism>
<gene>
    <name evidence="2" type="ORF">DL346_13525</name>
</gene>
<feature type="transmembrane region" description="Helical" evidence="1">
    <location>
        <begin position="161"/>
        <end position="183"/>
    </location>
</feature>
<feature type="transmembrane region" description="Helical" evidence="1">
    <location>
        <begin position="137"/>
        <end position="155"/>
    </location>
</feature>
<keyword evidence="1" id="KW-0812">Transmembrane</keyword>
<dbReference type="OrthoDB" id="2660843at2"/>
<dbReference type="Proteomes" id="UP000249260">
    <property type="component" value="Unassembled WGS sequence"/>
</dbReference>
<feature type="transmembrane region" description="Helical" evidence="1">
    <location>
        <begin position="83"/>
        <end position="103"/>
    </location>
</feature>
<evidence type="ECO:0000313" key="3">
    <source>
        <dbReference type="Proteomes" id="UP000249260"/>
    </source>
</evidence>
<name>A0A328U8K1_9BACL</name>
<evidence type="ECO:0000313" key="2">
    <source>
        <dbReference type="EMBL" id="RAP76406.1"/>
    </source>
</evidence>
<sequence length="209" mass="23103">MNDGFVTFWLLSMAFILYVTGWKELVADGVPFRVLGLFLLAALLLQVAELSIGEHVVLTGSAALAIGVALLQLALIGQWGSMFFVFFSSLLTGFMWMWVRYIYGMDPVFYALHPVWDGPLLAGLFAGLLADRFRSQFVIAVLAAVFAQFNQWISPLEASKLMVIGSAAWWDGFIIAMLAARITGNAKNWLKQKAVRFIDDRSGQRGGSI</sequence>
<dbReference type="EMBL" id="QLUW01000002">
    <property type="protein sequence ID" value="RAP76406.1"/>
    <property type="molecule type" value="Genomic_DNA"/>
</dbReference>
<comment type="caution">
    <text evidence="2">The sequence shown here is derived from an EMBL/GenBank/DDBJ whole genome shotgun (WGS) entry which is preliminary data.</text>
</comment>
<protein>
    <submittedName>
        <fullName evidence="2">Uncharacterized protein</fullName>
    </submittedName>
</protein>
<feature type="transmembrane region" description="Helical" evidence="1">
    <location>
        <begin position="109"/>
        <end position="130"/>
    </location>
</feature>
<evidence type="ECO:0000256" key="1">
    <source>
        <dbReference type="SAM" id="Phobius"/>
    </source>
</evidence>
<feature type="transmembrane region" description="Helical" evidence="1">
    <location>
        <begin position="34"/>
        <end position="52"/>
    </location>
</feature>